<dbReference type="EMBL" id="CAAALY010038427">
    <property type="protein sequence ID" value="VEL18743.1"/>
    <property type="molecule type" value="Genomic_DNA"/>
</dbReference>
<name>A0A448WRZ6_9PLAT</name>
<protein>
    <submittedName>
        <fullName evidence="1">Uncharacterized protein</fullName>
    </submittedName>
</protein>
<accession>A0A448WRZ6</accession>
<evidence type="ECO:0000313" key="1">
    <source>
        <dbReference type="EMBL" id="VEL18743.1"/>
    </source>
</evidence>
<evidence type="ECO:0000313" key="2">
    <source>
        <dbReference type="Proteomes" id="UP000784294"/>
    </source>
</evidence>
<proteinExistence type="predicted"/>
<gene>
    <name evidence="1" type="ORF">PXEA_LOCUS12183</name>
</gene>
<sequence length="70" mass="7660">MSECRTAKSTSSGDLLLSVLEPRPEALDQRVSTVAGVSLHPPIVCLPRVFFLHLKQAERGFPSAGWLAER</sequence>
<dbReference type="AlphaFoldDB" id="A0A448WRZ6"/>
<comment type="caution">
    <text evidence="1">The sequence shown here is derived from an EMBL/GenBank/DDBJ whole genome shotgun (WGS) entry which is preliminary data.</text>
</comment>
<organism evidence="1 2">
    <name type="scientific">Protopolystoma xenopodis</name>
    <dbReference type="NCBI Taxonomy" id="117903"/>
    <lineage>
        <taxon>Eukaryota</taxon>
        <taxon>Metazoa</taxon>
        <taxon>Spiralia</taxon>
        <taxon>Lophotrochozoa</taxon>
        <taxon>Platyhelminthes</taxon>
        <taxon>Monogenea</taxon>
        <taxon>Polyopisthocotylea</taxon>
        <taxon>Polystomatidea</taxon>
        <taxon>Polystomatidae</taxon>
        <taxon>Protopolystoma</taxon>
    </lineage>
</organism>
<reference evidence="1" key="1">
    <citation type="submission" date="2018-11" db="EMBL/GenBank/DDBJ databases">
        <authorList>
            <consortium name="Pathogen Informatics"/>
        </authorList>
    </citation>
    <scope>NUCLEOTIDE SEQUENCE</scope>
</reference>
<dbReference type="Proteomes" id="UP000784294">
    <property type="component" value="Unassembled WGS sequence"/>
</dbReference>
<keyword evidence="2" id="KW-1185">Reference proteome</keyword>